<evidence type="ECO:0000313" key="4">
    <source>
        <dbReference type="EMBL" id="MFC5665596.1"/>
    </source>
</evidence>
<dbReference type="SUPFAM" id="SSF53850">
    <property type="entry name" value="Periplasmic binding protein-like II"/>
    <property type="match status" value="1"/>
</dbReference>
<dbReference type="Gene3D" id="3.40.190.10">
    <property type="entry name" value="Periplasmic binding protein-like II"/>
    <property type="match status" value="2"/>
</dbReference>
<evidence type="ECO:0000256" key="3">
    <source>
        <dbReference type="SAM" id="MobiDB-lite"/>
    </source>
</evidence>
<organism evidence="4 5">
    <name type="scientific">Kitasatospora misakiensis</name>
    <dbReference type="NCBI Taxonomy" id="67330"/>
    <lineage>
        <taxon>Bacteria</taxon>
        <taxon>Bacillati</taxon>
        <taxon>Actinomycetota</taxon>
        <taxon>Actinomycetes</taxon>
        <taxon>Kitasatosporales</taxon>
        <taxon>Streptomycetaceae</taxon>
        <taxon>Kitasatospora</taxon>
    </lineage>
</organism>
<dbReference type="Proteomes" id="UP001595975">
    <property type="component" value="Unassembled WGS sequence"/>
</dbReference>
<proteinExistence type="inferred from homology"/>
<sequence length="470" mass="49886">MTSTPTVPSTTAPPTPARRPRRRPFAAVALLAAVALTAACSNSSDKSGGSDGGGNQTLSGDCARFQPYAGHGGTTVTVFASILSPESDNLEKSWADFSRCTGIRISYEGSNDFESQLPVRVSGGNAPDFAIVPQPGLLAQMVKSGKVVKPPQQTVANQDKWSPVWKTYGSVNGTFYAAPMSANMKSLVWYSPKAFKQAGYEAPKTWADLMALSDRIAKAGGAKPWCGGIASGTATGWPATDWLEEVVLGSYGGEVYDQWVNHQVKFSDPKIAAAMKTVAEWMQNPAWVNGGYGDVKSIATTTFQDAGAPILTGKCLMLQQASFYKAQWPKETKIGPDGDIFAFHLPAVNPSVPNPVEGGGEFLTAFASRPEVQAVQNYLSSADWASSRVKTATGWVSANQGVDKSLYTDPIDRISADALTDPAATFRFDGSDLMPAAVGAGQEWKSLTAWFAEGQSIQKTAADIDAAWPQ</sequence>
<protein>
    <submittedName>
        <fullName evidence="4">ABC transporter substrate-binding protein</fullName>
    </submittedName>
</protein>
<dbReference type="InterPro" id="IPR050490">
    <property type="entry name" value="Bact_solute-bd_prot1"/>
</dbReference>
<comment type="caution">
    <text evidence="4">The sequence shown here is derived from an EMBL/GenBank/DDBJ whole genome shotgun (WGS) entry which is preliminary data.</text>
</comment>
<evidence type="ECO:0000256" key="1">
    <source>
        <dbReference type="ARBA" id="ARBA00008520"/>
    </source>
</evidence>
<comment type="similarity">
    <text evidence="1">Belongs to the bacterial solute-binding protein 1 family.</text>
</comment>
<accession>A0ABW0XAV0</accession>
<feature type="region of interest" description="Disordered" evidence="3">
    <location>
        <begin position="1"/>
        <end position="22"/>
    </location>
</feature>
<dbReference type="EMBL" id="JBHSOF010000029">
    <property type="protein sequence ID" value="MFC5665596.1"/>
    <property type="molecule type" value="Genomic_DNA"/>
</dbReference>
<keyword evidence="5" id="KW-1185">Reference proteome</keyword>
<name>A0ABW0XAV0_9ACTN</name>
<evidence type="ECO:0000256" key="2">
    <source>
        <dbReference type="ARBA" id="ARBA00022448"/>
    </source>
</evidence>
<evidence type="ECO:0000313" key="5">
    <source>
        <dbReference type="Proteomes" id="UP001595975"/>
    </source>
</evidence>
<keyword evidence="2" id="KW-0813">Transport</keyword>
<dbReference type="PANTHER" id="PTHR43649:SF29">
    <property type="entry name" value="OSMOPROTECTIVE COMPOUNDS-BINDING PROTEIN GGTB"/>
    <property type="match status" value="1"/>
</dbReference>
<dbReference type="RefSeq" id="WP_380227261.1">
    <property type="nucleotide sequence ID" value="NZ_JBHSOF010000029.1"/>
</dbReference>
<gene>
    <name evidence="4" type="ORF">ACFP3U_21780</name>
</gene>
<feature type="compositionally biased region" description="Low complexity" evidence="3">
    <location>
        <begin position="1"/>
        <end position="10"/>
    </location>
</feature>
<reference evidence="5" key="1">
    <citation type="journal article" date="2019" name="Int. J. Syst. Evol. Microbiol.">
        <title>The Global Catalogue of Microorganisms (GCM) 10K type strain sequencing project: providing services to taxonomists for standard genome sequencing and annotation.</title>
        <authorList>
            <consortium name="The Broad Institute Genomics Platform"/>
            <consortium name="The Broad Institute Genome Sequencing Center for Infectious Disease"/>
            <person name="Wu L."/>
            <person name="Ma J."/>
        </authorList>
    </citation>
    <scope>NUCLEOTIDE SEQUENCE [LARGE SCALE GENOMIC DNA]</scope>
    <source>
        <strain evidence="5">CGMCC 4.1437</strain>
    </source>
</reference>
<dbReference type="PANTHER" id="PTHR43649">
    <property type="entry name" value="ARABINOSE-BINDING PROTEIN-RELATED"/>
    <property type="match status" value="1"/>
</dbReference>